<dbReference type="AlphaFoldDB" id="A0A6A6W2M4"/>
<evidence type="ECO:0000313" key="2">
    <source>
        <dbReference type="EMBL" id="KAF2756833.1"/>
    </source>
</evidence>
<gene>
    <name evidence="2" type="ORF">EJ05DRAFT_538972</name>
</gene>
<protein>
    <recommendedName>
        <fullName evidence="4">Malate dehydrogenase</fullName>
    </recommendedName>
</protein>
<name>A0A6A6W2M4_9PEZI</name>
<evidence type="ECO:0008006" key="4">
    <source>
        <dbReference type="Google" id="ProtNLM"/>
    </source>
</evidence>
<dbReference type="PANTHER" id="PTHR35567:SF1">
    <property type="entry name" value="CONSERVED FUNGAL PROTEIN (AFU_ORTHOLOGUE AFUA_1G14230)"/>
    <property type="match status" value="1"/>
</dbReference>
<organism evidence="2 3">
    <name type="scientific">Pseudovirgaria hyperparasitica</name>
    <dbReference type="NCBI Taxonomy" id="470096"/>
    <lineage>
        <taxon>Eukaryota</taxon>
        <taxon>Fungi</taxon>
        <taxon>Dikarya</taxon>
        <taxon>Ascomycota</taxon>
        <taxon>Pezizomycotina</taxon>
        <taxon>Dothideomycetes</taxon>
        <taxon>Dothideomycetes incertae sedis</taxon>
        <taxon>Acrospermales</taxon>
        <taxon>Acrospermaceae</taxon>
        <taxon>Pseudovirgaria</taxon>
    </lineage>
</organism>
<feature type="chain" id="PRO_5025368231" description="Malate dehydrogenase" evidence="1">
    <location>
        <begin position="19"/>
        <end position="242"/>
    </location>
</feature>
<accession>A0A6A6W2M4</accession>
<dbReference type="Pfam" id="PF11937">
    <property type="entry name" value="DUF3455"/>
    <property type="match status" value="1"/>
</dbReference>
<evidence type="ECO:0000313" key="3">
    <source>
        <dbReference type="Proteomes" id="UP000799437"/>
    </source>
</evidence>
<reference evidence="2" key="1">
    <citation type="journal article" date="2020" name="Stud. Mycol.">
        <title>101 Dothideomycetes genomes: a test case for predicting lifestyles and emergence of pathogens.</title>
        <authorList>
            <person name="Haridas S."/>
            <person name="Albert R."/>
            <person name="Binder M."/>
            <person name="Bloem J."/>
            <person name="Labutti K."/>
            <person name="Salamov A."/>
            <person name="Andreopoulos B."/>
            <person name="Baker S."/>
            <person name="Barry K."/>
            <person name="Bills G."/>
            <person name="Bluhm B."/>
            <person name="Cannon C."/>
            <person name="Castanera R."/>
            <person name="Culley D."/>
            <person name="Daum C."/>
            <person name="Ezra D."/>
            <person name="Gonzalez J."/>
            <person name="Henrissat B."/>
            <person name="Kuo A."/>
            <person name="Liang C."/>
            <person name="Lipzen A."/>
            <person name="Lutzoni F."/>
            <person name="Magnuson J."/>
            <person name="Mondo S."/>
            <person name="Nolan M."/>
            <person name="Ohm R."/>
            <person name="Pangilinan J."/>
            <person name="Park H.-J."/>
            <person name="Ramirez L."/>
            <person name="Alfaro M."/>
            <person name="Sun H."/>
            <person name="Tritt A."/>
            <person name="Yoshinaga Y."/>
            <person name="Zwiers L.-H."/>
            <person name="Turgeon B."/>
            <person name="Goodwin S."/>
            <person name="Spatafora J."/>
            <person name="Crous P."/>
            <person name="Grigoriev I."/>
        </authorList>
    </citation>
    <scope>NUCLEOTIDE SEQUENCE</scope>
    <source>
        <strain evidence="2">CBS 121739</strain>
    </source>
</reference>
<feature type="signal peptide" evidence="1">
    <location>
        <begin position="1"/>
        <end position="18"/>
    </location>
</feature>
<dbReference type="OrthoDB" id="1859733at2759"/>
<dbReference type="EMBL" id="ML996574">
    <property type="protein sequence ID" value="KAF2756833.1"/>
    <property type="molecule type" value="Genomic_DNA"/>
</dbReference>
<dbReference type="GeneID" id="54490544"/>
<dbReference type="InterPro" id="IPR021851">
    <property type="entry name" value="DUF3455"/>
</dbReference>
<dbReference type="RefSeq" id="XP_033599284.1">
    <property type="nucleotide sequence ID" value="XM_033749490.1"/>
</dbReference>
<sequence>MRCSSILTLVAAIPLVAALPGGSFNLNWLDSIARRGSDALRTGMAVCDPSQAQLPQGFEALGPPSEGLTLAHVALGRGTQNYTCDTSNPSSAPKAGGAIATLFNMTCAAAQSSNLIHWLPRVALSLPVPVSTRAADNVDMLMSGHHLFTSLTTPFFNLDTANHEFGTVMCDGKNAVKTPAPGDAAKGYNGLGSVPWLRLTAVEGNYKEVYRVDTAGGVAPKTCDGQAATFQVQYAANYYFYH</sequence>
<proteinExistence type="predicted"/>
<dbReference type="Proteomes" id="UP000799437">
    <property type="component" value="Unassembled WGS sequence"/>
</dbReference>
<keyword evidence="1" id="KW-0732">Signal</keyword>
<evidence type="ECO:0000256" key="1">
    <source>
        <dbReference type="SAM" id="SignalP"/>
    </source>
</evidence>
<keyword evidence="3" id="KW-1185">Reference proteome</keyword>
<dbReference type="PANTHER" id="PTHR35567">
    <property type="entry name" value="MALATE DEHYDROGENASE (AFU_ORTHOLOGUE AFUA_2G13800)"/>
    <property type="match status" value="1"/>
</dbReference>